<dbReference type="Gramene" id="Mp4g22530.1">
    <property type="protein sequence ID" value="Mp4g22530.1.cds"/>
    <property type="gene ID" value="Mp4g22530"/>
</dbReference>
<name>A0A2R6XE17_MARPO</name>
<gene>
    <name evidence="1" type="ORF">MARPO_0020s0023</name>
</gene>
<reference evidence="2" key="1">
    <citation type="journal article" date="2017" name="Cell">
        <title>Insights into land plant evolution garnered from the Marchantia polymorpha genome.</title>
        <authorList>
            <person name="Bowman J.L."/>
            <person name="Kohchi T."/>
            <person name="Yamato K.T."/>
            <person name="Jenkins J."/>
            <person name="Shu S."/>
            <person name="Ishizaki K."/>
            <person name="Yamaoka S."/>
            <person name="Nishihama R."/>
            <person name="Nakamura Y."/>
            <person name="Berger F."/>
            <person name="Adam C."/>
            <person name="Aki S.S."/>
            <person name="Althoff F."/>
            <person name="Araki T."/>
            <person name="Arteaga-Vazquez M.A."/>
            <person name="Balasubrmanian S."/>
            <person name="Barry K."/>
            <person name="Bauer D."/>
            <person name="Boehm C.R."/>
            <person name="Briginshaw L."/>
            <person name="Caballero-Perez J."/>
            <person name="Catarino B."/>
            <person name="Chen F."/>
            <person name="Chiyoda S."/>
            <person name="Chovatia M."/>
            <person name="Davies K.M."/>
            <person name="Delmans M."/>
            <person name="Demura T."/>
            <person name="Dierschke T."/>
            <person name="Dolan L."/>
            <person name="Dorantes-Acosta A.E."/>
            <person name="Eklund D.M."/>
            <person name="Florent S.N."/>
            <person name="Flores-Sandoval E."/>
            <person name="Fujiyama A."/>
            <person name="Fukuzawa H."/>
            <person name="Galik B."/>
            <person name="Grimanelli D."/>
            <person name="Grimwood J."/>
            <person name="Grossniklaus U."/>
            <person name="Hamada T."/>
            <person name="Haseloff J."/>
            <person name="Hetherington A.J."/>
            <person name="Higo A."/>
            <person name="Hirakawa Y."/>
            <person name="Hundley H.N."/>
            <person name="Ikeda Y."/>
            <person name="Inoue K."/>
            <person name="Inoue S.I."/>
            <person name="Ishida S."/>
            <person name="Jia Q."/>
            <person name="Kakita M."/>
            <person name="Kanazawa T."/>
            <person name="Kawai Y."/>
            <person name="Kawashima T."/>
            <person name="Kennedy M."/>
            <person name="Kinose K."/>
            <person name="Kinoshita T."/>
            <person name="Kohara Y."/>
            <person name="Koide E."/>
            <person name="Komatsu K."/>
            <person name="Kopischke S."/>
            <person name="Kubo M."/>
            <person name="Kyozuka J."/>
            <person name="Lagercrantz U."/>
            <person name="Lin S.S."/>
            <person name="Lindquist E."/>
            <person name="Lipzen A.M."/>
            <person name="Lu C.W."/>
            <person name="De Luna E."/>
            <person name="Martienssen R.A."/>
            <person name="Minamino N."/>
            <person name="Mizutani M."/>
            <person name="Mizutani M."/>
            <person name="Mochizuki N."/>
            <person name="Monte I."/>
            <person name="Mosher R."/>
            <person name="Nagasaki H."/>
            <person name="Nakagami H."/>
            <person name="Naramoto S."/>
            <person name="Nishitani K."/>
            <person name="Ohtani M."/>
            <person name="Okamoto T."/>
            <person name="Okumura M."/>
            <person name="Phillips J."/>
            <person name="Pollak B."/>
            <person name="Reinders A."/>
            <person name="Rovekamp M."/>
            <person name="Sano R."/>
            <person name="Sawa S."/>
            <person name="Schmid M.W."/>
            <person name="Shirakawa M."/>
            <person name="Solano R."/>
            <person name="Spunde A."/>
            <person name="Suetsugu N."/>
            <person name="Sugano S."/>
            <person name="Sugiyama A."/>
            <person name="Sun R."/>
            <person name="Suzuki Y."/>
            <person name="Takenaka M."/>
            <person name="Takezawa D."/>
            <person name="Tomogane H."/>
            <person name="Tsuzuki M."/>
            <person name="Ueda T."/>
            <person name="Umeda M."/>
            <person name="Ward J.M."/>
            <person name="Watanabe Y."/>
            <person name="Yazaki K."/>
            <person name="Yokoyama R."/>
            <person name="Yoshitake Y."/>
            <person name="Yotsui I."/>
            <person name="Zachgo S."/>
            <person name="Schmutz J."/>
        </authorList>
    </citation>
    <scope>NUCLEOTIDE SEQUENCE [LARGE SCALE GENOMIC DNA]</scope>
    <source>
        <strain evidence="2">Tak-1</strain>
    </source>
</reference>
<evidence type="ECO:0000313" key="2">
    <source>
        <dbReference type="Proteomes" id="UP000244005"/>
    </source>
</evidence>
<accession>A0A2R6XE17</accession>
<dbReference type="EMBL" id="KZ772692">
    <property type="protein sequence ID" value="PTQ44351.1"/>
    <property type="molecule type" value="Genomic_DNA"/>
</dbReference>
<dbReference type="Proteomes" id="UP000244005">
    <property type="component" value="Unassembled WGS sequence"/>
</dbReference>
<organism evidence="1 2">
    <name type="scientific">Marchantia polymorpha</name>
    <name type="common">Common liverwort</name>
    <name type="synonym">Marchantia aquatica</name>
    <dbReference type="NCBI Taxonomy" id="3197"/>
    <lineage>
        <taxon>Eukaryota</taxon>
        <taxon>Viridiplantae</taxon>
        <taxon>Streptophyta</taxon>
        <taxon>Embryophyta</taxon>
        <taxon>Marchantiophyta</taxon>
        <taxon>Marchantiopsida</taxon>
        <taxon>Marchantiidae</taxon>
        <taxon>Marchantiales</taxon>
        <taxon>Marchantiaceae</taxon>
        <taxon>Marchantia</taxon>
    </lineage>
</organism>
<sequence length="169" mass="19269">MSASTTGVVRLQSRKRAEMFFVRTDENSCTWQEIDIGLHSPYHRATNFHVENSSEDRPNSEKPGVRAFTSFSAGDNVSPSSRRHECHPIVEPEVHDRLASELHEKWISSCAWEDGEILHSLNFVSKRCATCGLLQPWLTRPFDCSPCMCKFRTSFFSIHGSTMTALDFR</sequence>
<keyword evidence="2" id="KW-1185">Reference proteome</keyword>
<dbReference type="AlphaFoldDB" id="A0A2R6XE17"/>
<protein>
    <submittedName>
        <fullName evidence="1">Uncharacterized protein</fullName>
    </submittedName>
</protein>
<evidence type="ECO:0000313" key="1">
    <source>
        <dbReference type="EMBL" id="PTQ44351.1"/>
    </source>
</evidence>
<proteinExistence type="predicted"/>